<dbReference type="InterPro" id="IPR009057">
    <property type="entry name" value="Homeodomain-like_sf"/>
</dbReference>
<evidence type="ECO:0000256" key="7">
    <source>
        <dbReference type="ARBA" id="ARBA00022840"/>
    </source>
</evidence>
<dbReference type="Gene3D" id="3.40.50.2300">
    <property type="match status" value="1"/>
</dbReference>
<organism evidence="18 19">
    <name type="scientific">Janthinobacterium agaricidamnosum</name>
    <dbReference type="NCBI Taxonomy" id="55508"/>
    <lineage>
        <taxon>Bacteria</taxon>
        <taxon>Pseudomonadati</taxon>
        <taxon>Pseudomonadota</taxon>
        <taxon>Betaproteobacteria</taxon>
        <taxon>Burkholderiales</taxon>
        <taxon>Oxalobacteraceae</taxon>
        <taxon>Janthinobacterium</taxon>
    </lineage>
</organism>
<dbReference type="Pfam" id="PF25601">
    <property type="entry name" value="AAA_lid_14"/>
    <property type="match status" value="1"/>
</dbReference>
<evidence type="ECO:0000256" key="6">
    <source>
        <dbReference type="ARBA" id="ARBA00022741"/>
    </source>
</evidence>
<evidence type="ECO:0000256" key="13">
    <source>
        <dbReference type="ARBA" id="ARBA00023231"/>
    </source>
</evidence>
<dbReference type="Pfam" id="PF00072">
    <property type="entry name" value="Response_reg"/>
    <property type="match status" value="1"/>
</dbReference>
<keyword evidence="9 15" id="KW-0805">Transcription regulation</keyword>
<dbReference type="GO" id="GO:0006355">
    <property type="term" value="P:regulation of DNA-templated transcription"/>
    <property type="evidence" value="ECO:0007669"/>
    <property type="project" value="InterPro"/>
</dbReference>
<dbReference type="EMBL" id="CP033019">
    <property type="protein sequence ID" value="AYM74943.1"/>
    <property type="molecule type" value="Genomic_DNA"/>
</dbReference>
<dbReference type="InterPro" id="IPR010114">
    <property type="entry name" value="Transcript_reg_NtrC"/>
</dbReference>
<dbReference type="SUPFAM" id="SSF46689">
    <property type="entry name" value="Homeodomain-like"/>
    <property type="match status" value="1"/>
</dbReference>
<keyword evidence="8 15" id="KW-0902">Two-component regulatory system</keyword>
<feature type="modified residue" description="4-aspartylphosphate" evidence="14">
    <location>
        <position position="52"/>
    </location>
</feature>
<evidence type="ECO:0000313" key="18">
    <source>
        <dbReference type="EMBL" id="AYM74943.1"/>
    </source>
</evidence>
<dbReference type="FunFam" id="1.10.8.60:FF:000014">
    <property type="entry name" value="DNA-binding transcriptional regulator NtrC"/>
    <property type="match status" value="1"/>
</dbReference>
<gene>
    <name evidence="15 18" type="primary">ntrC</name>
    <name evidence="18" type="ORF">D9M09_03385</name>
</gene>
<protein>
    <recommendedName>
        <fullName evidence="2 15">DNA-binding transcriptional regulator NtrC</fullName>
    </recommendedName>
    <alternativeName>
        <fullName evidence="15">Nitrogen regulation protein NR(I)</fullName>
    </alternativeName>
</protein>
<evidence type="ECO:0000256" key="1">
    <source>
        <dbReference type="ARBA" id="ARBA00004496"/>
    </source>
</evidence>
<dbReference type="Gene3D" id="1.10.10.60">
    <property type="entry name" value="Homeodomain-like"/>
    <property type="match status" value="1"/>
</dbReference>
<dbReference type="RefSeq" id="WP_070291141.1">
    <property type="nucleotide sequence ID" value="NZ_CP033019.1"/>
</dbReference>
<dbReference type="Gene3D" id="3.40.50.300">
    <property type="entry name" value="P-loop containing nucleotide triphosphate hydrolases"/>
    <property type="match status" value="1"/>
</dbReference>
<reference evidence="18 19" key="1">
    <citation type="submission" date="2018-10" db="EMBL/GenBank/DDBJ databases">
        <title>Effects of UV and annual dynamics of microbial communities in freshwater RAS systems.</title>
        <authorList>
            <person name="Bekkelund A.K."/>
            <person name="Hansen B.R."/>
            <person name="Stokken H."/>
            <person name="Eriksen B.F."/>
            <person name="Kashulin N.A."/>
        </authorList>
    </citation>
    <scope>NUCLEOTIDE SEQUENCE [LARGE SCALE GENOMIC DNA]</scope>
    <source>
        <strain evidence="18 19">BHSEK</strain>
    </source>
</reference>
<dbReference type="PANTHER" id="PTHR32071:SF95">
    <property type="entry name" value="DNA-BINDING TRANSCRIPTIONAL REGULATOR NTRC"/>
    <property type="match status" value="1"/>
</dbReference>
<dbReference type="Proteomes" id="UP000279594">
    <property type="component" value="Chromosome"/>
</dbReference>
<evidence type="ECO:0000256" key="9">
    <source>
        <dbReference type="ARBA" id="ARBA00023015"/>
    </source>
</evidence>
<evidence type="ECO:0000259" key="17">
    <source>
        <dbReference type="PROSITE" id="PS50110"/>
    </source>
</evidence>
<dbReference type="PROSITE" id="PS00675">
    <property type="entry name" value="SIGMA54_INTERACT_1"/>
    <property type="match status" value="1"/>
</dbReference>
<evidence type="ECO:0000256" key="8">
    <source>
        <dbReference type="ARBA" id="ARBA00023012"/>
    </source>
</evidence>
<dbReference type="SMART" id="SM00448">
    <property type="entry name" value="REC"/>
    <property type="match status" value="1"/>
</dbReference>
<dbReference type="PANTHER" id="PTHR32071">
    <property type="entry name" value="TRANSCRIPTIONAL REGULATORY PROTEIN"/>
    <property type="match status" value="1"/>
</dbReference>
<dbReference type="Pfam" id="PF00158">
    <property type="entry name" value="Sigma54_activat"/>
    <property type="match status" value="1"/>
</dbReference>
<evidence type="ECO:0000256" key="10">
    <source>
        <dbReference type="ARBA" id="ARBA00023125"/>
    </source>
</evidence>
<keyword evidence="11 15" id="KW-0010">Activator</keyword>
<dbReference type="PROSITE" id="PS50045">
    <property type="entry name" value="SIGMA54_INTERACT_4"/>
    <property type="match status" value="1"/>
</dbReference>
<feature type="domain" description="Sigma-54 factor interaction" evidence="16">
    <location>
        <begin position="136"/>
        <end position="365"/>
    </location>
</feature>
<evidence type="ECO:0000256" key="2">
    <source>
        <dbReference type="ARBA" id="ARBA00019059"/>
    </source>
</evidence>
<dbReference type="GO" id="GO:0006808">
    <property type="term" value="P:regulation of nitrogen utilization"/>
    <property type="evidence" value="ECO:0007669"/>
    <property type="project" value="UniProtKB-UniRule"/>
</dbReference>
<evidence type="ECO:0000256" key="3">
    <source>
        <dbReference type="ARBA" id="ARBA00022490"/>
    </source>
</evidence>
<comment type="function">
    <text evidence="15">Member of the two-component regulatory system NtrB/NtrC, which controls expression of the nitrogen-regulated (ntr) genes in response to nitrogen limitation. Phosphorylated NtrC binds directly to DNA and stimulates the formation of open promoter-sigma54-RNA polymerase complexes.</text>
</comment>
<evidence type="ECO:0000256" key="15">
    <source>
        <dbReference type="RuleBase" id="RU365013"/>
    </source>
</evidence>
<evidence type="ECO:0000256" key="14">
    <source>
        <dbReference type="PROSITE-ProRule" id="PRU00169"/>
    </source>
</evidence>
<dbReference type="NCBIfam" id="NF008176">
    <property type="entry name" value="PRK10923.1"/>
    <property type="match status" value="1"/>
</dbReference>
<keyword evidence="6 15" id="KW-0547">Nucleotide-binding</keyword>
<dbReference type="SMART" id="SM00382">
    <property type="entry name" value="AAA"/>
    <property type="match status" value="1"/>
</dbReference>
<dbReference type="PROSITE" id="PS00676">
    <property type="entry name" value="SIGMA54_INTERACT_2"/>
    <property type="match status" value="1"/>
</dbReference>
<keyword evidence="12 15" id="KW-0804">Transcription</keyword>
<accession>A0A3G2E3T3</accession>
<dbReference type="InterPro" id="IPR011006">
    <property type="entry name" value="CheY-like_superfamily"/>
</dbReference>
<dbReference type="InterPro" id="IPR001789">
    <property type="entry name" value="Sig_transdc_resp-reg_receiver"/>
</dbReference>
<dbReference type="SUPFAM" id="SSF52172">
    <property type="entry name" value="CheY-like"/>
    <property type="match status" value="1"/>
</dbReference>
<dbReference type="InterPro" id="IPR003593">
    <property type="entry name" value="AAA+_ATPase"/>
</dbReference>
<dbReference type="InterPro" id="IPR002078">
    <property type="entry name" value="Sigma_54_int"/>
</dbReference>
<dbReference type="CDD" id="cd19919">
    <property type="entry name" value="REC_NtrC"/>
    <property type="match status" value="1"/>
</dbReference>
<sequence>MKPIWIVDDDESIRWVLEKALARENLATKSFANARDAIAALEFDTPQVLVSDIRMPGASGLELLQTVKSRFPGLPVIIITAFSDLDSAVAAFQGGAFEYLAKPFDIDKAVELIRRALEESLRETSVESGPSETPEILGQAPAMQEVFRAIGRLSQSNVTVLITGESGSGKELVARALHKHSPRAAQPFIALNTAAIPKDLLESELFGHERGAFTGAQTTRRGRFEQAENGTLFLDEIGDMPFDLQTRLLRVLSDGHFYRVGGHQPMKANVRVITATHQNLEQRVRDGLFREDLYHRLNVIRLRLPSLRERREDIPILVRHFLVQSARQLGVEAKRMSEPTMQFLSSLDLPGNVRQLENLCNWITVMAPGQTVEIKDLPLELTQGQGDGAATAAAGEAASPAVAHQQGGQVFEAAAPANGAPPGWIGLLELQAAGMLGAGQQEVMAVLGRQFESALIKTALKHTHGRKNDAAVRLGIGRNTITRKISELGIDGAKDD</sequence>
<evidence type="ECO:0000256" key="11">
    <source>
        <dbReference type="ARBA" id="ARBA00023159"/>
    </source>
</evidence>
<keyword evidence="4 15" id="KW-0678">Repressor</keyword>
<dbReference type="InterPro" id="IPR027417">
    <property type="entry name" value="P-loop_NTPase"/>
</dbReference>
<dbReference type="CDD" id="cd00009">
    <property type="entry name" value="AAA"/>
    <property type="match status" value="1"/>
</dbReference>
<keyword evidence="19" id="KW-1185">Reference proteome</keyword>
<keyword evidence="7 15" id="KW-0067">ATP-binding</keyword>
<keyword evidence="5 14" id="KW-0597">Phosphoprotein</keyword>
<dbReference type="SUPFAM" id="SSF52540">
    <property type="entry name" value="P-loop containing nucleoside triphosphate hydrolases"/>
    <property type="match status" value="1"/>
</dbReference>
<dbReference type="PROSITE" id="PS50110">
    <property type="entry name" value="RESPONSE_REGULATORY"/>
    <property type="match status" value="1"/>
</dbReference>
<dbReference type="GO" id="GO:0005737">
    <property type="term" value="C:cytoplasm"/>
    <property type="evidence" value="ECO:0007669"/>
    <property type="project" value="UniProtKB-SubCell"/>
</dbReference>
<dbReference type="FunFam" id="3.40.50.2300:FF:000018">
    <property type="entry name" value="DNA-binding transcriptional regulator NtrC"/>
    <property type="match status" value="1"/>
</dbReference>
<dbReference type="NCBIfam" id="TIGR01818">
    <property type="entry name" value="ntrC"/>
    <property type="match status" value="1"/>
</dbReference>
<dbReference type="PRINTS" id="PR01590">
    <property type="entry name" value="HTHFIS"/>
</dbReference>
<keyword evidence="3 15" id="KW-0963">Cytoplasm</keyword>
<comment type="subcellular location">
    <subcellularLocation>
        <location evidence="1 15">Cytoplasm</location>
    </subcellularLocation>
</comment>
<dbReference type="FunFam" id="3.40.50.300:FF:000006">
    <property type="entry name" value="DNA-binding transcriptional regulator NtrC"/>
    <property type="match status" value="1"/>
</dbReference>
<dbReference type="InterPro" id="IPR002197">
    <property type="entry name" value="HTH_Fis"/>
</dbReference>
<dbReference type="GO" id="GO:0005524">
    <property type="term" value="F:ATP binding"/>
    <property type="evidence" value="ECO:0007669"/>
    <property type="project" value="UniProtKB-KW"/>
</dbReference>
<keyword evidence="13 15" id="KW-0535">Nitrogen fixation</keyword>
<evidence type="ECO:0000256" key="12">
    <source>
        <dbReference type="ARBA" id="ARBA00023163"/>
    </source>
</evidence>
<evidence type="ECO:0000256" key="5">
    <source>
        <dbReference type="ARBA" id="ARBA00022553"/>
    </source>
</evidence>
<dbReference type="Gene3D" id="1.10.8.60">
    <property type="match status" value="1"/>
</dbReference>
<evidence type="ECO:0000259" key="16">
    <source>
        <dbReference type="PROSITE" id="PS50045"/>
    </source>
</evidence>
<evidence type="ECO:0000313" key="19">
    <source>
        <dbReference type="Proteomes" id="UP000279594"/>
    </source>
</evidence>
<dbReference type="InterPro" id="IPR025662">
    <property type="entry name" value="Sigma_54_int_dom_ATP-bd_1"/>
</dbReference>
<dbReference type="InterPro" id="IPR025943">
    <property type="entry name" value="Sigma_54_int_dom_ATP-bd_2"/>
</dbReference>
<dbReference type="AlphaFoldDB" id="A0A3G2E3T3"/>
<dbReference type="InterPro" id="IPR058031">
    <property type="entry name" value="AAA_lid_NorR"/>
</dbReference>
<name>A0A3G2E3T3_9BURK</name>
<evidence type="ECO:0000256" key="4">
    <source>
        <dbReference type="ARBA" id="ARBA00022491"/>
    </source>
</evidence>
<dbReference type="GO" id="GO:0000156">
    <property type="term" value="F:phosphorelay response regulator activity"/>
    <property type="evidence" value="ECO:0007669"/>
    <property type="project" value="UniProtKB-UniRule"/>
</dbReference>
<proteinExistence type="predicted"/>
<feature type="domain" description="Response regulatory" evidence="17">
    <location>
        <begin position="3"/>
        <end position="117"/>
    </location>
</feature>
<dbReference type="Pfam" id="PF02954">
    <property type="entry name" value="HTH_8"/>
    <property type="match status" value="1"/>
</dbReference>
<keyword evidence="10 15" id="KW-0238">DNA-binding</keyword>
<dbReference type="GO" id="GO:0043565">
    <property type="term" value="F:sequence-specific DNA binding"/>
    <property type="evidence" value="ECO:0007669"/>
    <property type="project" value="InterPro"/>
</dbReference>